<evidence type="ECO:0000256" key="15">
    <source>
        <dbReference type="ARBA" id="ARBA00023303"/>
    </source>
</evidence>
<accession>A0A7R9M1K8</accession>
<comment type="subcellular location">
    <subcellularLocation>
        <location evidence="16">Postsynaptic cell membrane</location>
        <topology evidence="16">Multi-pass membrane protein</topology>
    </subcellularLocation>
</comment>
<evidence type="ECO:0000256" key="14">
    <source>
        <dbReference type="ARBA" id="ARBA00023286"/>
    </source>
</evidence>
<evidence type="ECO:0000256" key="2">
    <source>
        <dbReference type="ARBA" id="ARBA00022448"/>
    </source>
</evidence>
<dbReference type="Pfam" id="PF02932">
    <property type="entry name" value="Neur_chan_memb"/>
    <property type="match status" value="1"/>
</dbReference>
<keyword evidence="11" id="KW-0675">Receptor</keyword>
<keyword evidence="4 17" id="KW-0812">Transmembrane</keyword>
<evidence type="ECO:0000256" key="11">
    <source>
        <dbReference type="ARBA" id="ARBA00023170"/>
    </source>
</evidence>
<keyword evidence="10" id="KW-1015">Disulfide bond</keyword>
<feature type="transmembrane region" description="Helical" evidence="17">
    <location>
        <begin position="241"/>
        <end position="261"/>
    </location>
</feature>
<evidence type="ECO:0000256" key="1">
    <source>
        <dbReference type="ARBA" id="ARBA00009237"/>
    </source>
</evidence>
<dbReference type="EMBL" id="CAJPVJ010004879">
    <property type="protein sequence ID" value="CAG2169014.1"/>
    <property type="molecule type" value="Genomic_DNA"/>
</dbReference>
<dbReference type="EMBL" id="OC919704">
    <property type="protein sequence ID" value="CAD7651820.1"/>
    <property type="molecule type" value="Genomic_DNA"/>
</dbReference>
<keyword evidence="21" id="KW-1185">Reference proteome</keyword>
<keyword evidence="5 18" id="KW-0732">Signal</keyword>
<gene>
    <name evidence="20" type="ORF">ONB1V03_LOCUS8498</name>
</gene>
<evidence type="ECO:0000256" key="3">
    <source>
        <dbReference type="ARBA" id="ARBA00022475"/>
    </source>
</evidence>
<dbReference type="OrthoDB" id="5975154at2759"/>
<evidence type="ECO:0000256" key="17">
    <source>
        <dbReference type="SAM" id="Phobius"/>
    </source>
</evidence>
<keyword evidence="15" id="KW-0407">Ion channel</keyword>
<name>A0A7R9M1K8_9ACAR</name>
<dbReference type="FunFam" id="1.20.58.390:FF:000022">
    <property type="entry name" value="Nicotinic acetylcholine receptor subunit alpha4"/>
    <property type="match status" value="1"/>
</dbReference>
<evidence type="ECO:0000259" key="19">
    <source>
        <dbReference type="Pfam" id="PF02932"/>
    </source>
</evidence>
<evidence type="ECO:0000256" key="7">
    <source>
        <dbReference type="ARBA" id="ARBA00023018"/>
    </source>
</evidence>
<evidence type="ECO:0000256" key="10">
    <source>
        <dbReference type="ARBA" id="ARBA00023157"/>
    </source>
</evidence>
<feature type="domain" description="Neurotransmitter-gated ion-channel transmembrane" evidence="19">
    <location>
        <begin position="1"/>
        <end position="257"/>
    </location>
</feature>
<dbReference type="GO" id="GO:0007271">
    <property type="term" value="P:synaptic transmission, cholinergic"/>
    <property type="evidence" value="ECO:0007669"/>
    <property type="project" value="UniProtKB-ARBA"/>
</dbReference>
<comment type="similarity">
    <text evidence="1">Belongs to the ligand-gated ion channel (TC 1.A.9) family. Acetylcholine receptor (TC 1.A.9.1) subfamily.</text>
</comment>
<evidence type="ECO:0000256" key="18">
    <source>
        <dbReference type="SAM" id="SignalP"/>
    </source>
</evidence>
<dbReference type="AlphaFoldDB" id="A0A7R9M1K8"/>
<sequence>MILVTLSICVTVVVLNVHFRSSATHKMAPWVKRVFIHLLPRLLLMRRPPYTPGTGDGGAGDASAVDTVQYNCDSYPKQTRNIVRTCNRTELSDFNSQTDCGTGPDSQFPINSSSPYQRRASFEYSSQLDNTFGNGGTRVQNCRVHGNRNLNYPPLPPNEELVFINDGSTPPQYSHSNSASNLCPQPNNQPNLPPIRRIHFCPEFLRAMENVHYIADCTRRTEQENEVKEDWKYVAMVLDRLFLWIFTTAVLVGTCGIILHAPTLYDDRLPIDVKLSEVAQVILLRNKG</sequence>
<keyword evidence="6 17" id="KW-1133">Transmembrane helix</keyword>
<proteinExistence type="inferred from homology"/>
<evidence type="ECO:0000256" key="6">
    <source>
        <dbReference type="ARBA" id="ARBA00022989"/>
    </source>
</evidence>
<evidence type="ECO:0000256" key="5">
    <source>
        <dbReference type="ARBA" id="ARBA00022729"/>
    </source>
</evidence>
<evidence type="ECO:0000256" key="12">
    <source>
        <dbReference type="ARBA" id="ARBA00023180"/>
    </source>
</evidence>
<evidence type="ECO:0000256" key="4">
    <source>
        <dbReference type="ARBA" id="ARBA00022692"/>
    </source>
</evidence>
<dbReference type="Proteomes" id="UP000728032">
    <property type="component" value="Unassembled WGS sequence"/>
</dbReference>
<organism evidence="20">
    <name type="scientific">Oppiella nova</name>
    <dbReference type="NCBI Taxonomy" id="334625"/>
    <lineage>
        <taxon>Eukaryota</taxon>
        <taxon>Metazoa</taxon>
        <taxon>Ecdysozoa</taxon>
        <taxon>Arthropoda</taxon>
        <taxon>Chelicerata</taxon>
        <taxon>Arachnida</taxon>
        <taxon>Acari</taxon>
        <taxon>Acariformes</taxon>
        <taxon>Sarcoptiformes</taxon>
        <taxon>Oribatida</taxon>
        <taxon>Brachypylina</taxon>
        <taxon>Oppioidea</taxon>
        <taxon>Oppiidae</taxon>
        <taxon>Oppiella</taxon>
    </lineage>
</organism>
<evidence type="ECO:0000313" key="20">
    <source>
        <dbReference type="EMBL" id="CAD7651820.1"/>
    </source>
</evidence>
<keyword evidence="2" id="KW-0813">Transport</keyword>
<dbReference type="Gene3D" id="1.20.58.390">
    <property type="entry name" value="Neurotransmitter-gated ion-channel transmembrane domain"/>
    <property type="match status" value="2"/>
</dbReference>
<evidence type="ECO:0000256" key="8">
    <source>
        <dbReference type="ARBA" id="ARBA00023065"/>
    </source>
</evidence>
<keyword evidence="7" id="KW-0770">Synapse</keyword>
<evidence type="ECO:0000256" key="9">
    <source>
        <dbReference type="ARBA" id="ARBA00023136"/>
    </source>
</evidence>
<protein>
    <recommendedName>
        <fullName evidence="19">Neurotransmitter-gated ion-channel transmembrane domain-containing protein</fullName>
    </recommendedName>
</protein>
<dbReference type="InterPro" id="IPR036719">
    <property type="entry name" value="Neuro-gated_channel_TM_sf"/>
</dbReference>
<dbReference type="SUPFAM" id="SSF90112">
    <property type="entry name" value="Neurotransmitter-gated ion-channel transmembrane pore"/>
    <property type="match status" value="1"/>
</dbReference>
<dbReference type="InterPro" id="IPR038050">
    <property type="entry name" value="Neuro_actylchol_rec"/>
</dbReference>
<reference evidence="20" key="1">
    <citation type="submission" date="2020-11" db="EMBL/GenBank/DDBJ databases">
        <authorList>
            <person name="Tran Van P."/>
        </authorList>
    </citation>
    <scope>NUCLEOTIDE SEQUENCE</scope>
</reference>
<keyword evidence="14" id="KW-1071">Ligand-gated ion channel</keyword>
<evidence type="ECO:0000256" key="16">
    <source>
        <dbReference type="ARBA" id="ARBA00034104"/>
    </source>
</evidence>
<evidence type="ECO:0000256" key="13">
    <source>
        <dbReference type="ARBA" id="ARBA00023257"/>
    </source>
</evidence>
<evidence type="ECO:0000313" key="21">
    <source>
        <dbReference type="Proteomes" id="UP000728032"/>
    </source>
</evidence>
<dbReference type="InterPro" id="IPR006029">
    <property type="entry name" value="Neurotrans-gated_channel_TM"/>
</dbReference>
<keyword evidence="9 17" id="KW-0472">Membrane</keyword>
<feature type="signal peptide" evidence="18">
    <location>
        <begin position="1"/>
        <end position="24"/>
    </location>
</feature>
<dbReference type="GO" id="GO:0045211">
    <property type="term" value="C:postsynaptic membrane"/>
    <property type="evidence" value="ECO:0007669"/>
    <property type="project" value="UniProtKB-SubCell"/>
</dbReference>
<keyword evidence="8" id="KW-0406">Ion transport</keyword>
<keyword evidence="3" id="KW-1003">Cell membrane</keyword>
<dbReference type="GO" id="GO:0098655">
    <property type="term" value="P:monoatomic cation transmembrane transport"/>
    <property type="evidence" value="ECO:0007669"/>
    <property type="project" value="UniProtKB-ARBA"/>
</dbReference>
<keyword evidence="12" id="KW-0325">Glycoprotein</keyword>
<keyword evidence="13" id="KW-0628">Postsynaptic cell membrane</keyword>
<feature type="chain" id="PRO_5035592180" description="Neurotransmitter-gated ion-channel transmembrane domain-containing protein" evidence="18">
    <location>
        <begin position="25"/>
        <end position="288"/>
    </location>
</feature>